<gene>
    <name evidence="1" type="ORF">MBHS_03495</name>
</gene>
<reference evidence="1 2" key="1">
    <citation type="submission" date="2016-10" db="EMBL/GenBank/DDBJ databases">
        <authorList>
            <person name="de Groot N.N."/>
        </authorList>
    </citation>
    <scope>NUCLEOTIDE SEQUENCE [LARGE SCALE GENOMIC DNA]</scope>
    <source>
        <strain evidence="1">MBHS1</strain>
    </source>
</reference>
<sequence>MSNINAQTYQLKTLIKKTKNSGKDAWVAGKILNELFEKDFNKNSSKFDNYTKNEFKIAGVTAKKYINIFKTISLEKIPEDILITHLYILLDTQTDIRLNILKVMTEGVFGKNKIPMGVDLKGLINNLEAKNKSSEKDIKQELEKILSQNKKRRGHKNKRTTFDEYGMPIISNYFNEITRLFPNEPISEQGLVGLFCAMFFILKKLEFNHENKVINFESIVYIRTPYPDARIQAINRVNNNLITLDVEFELNSSNYIKHGHHKEKNKKCDLIICWDNNLDKSSSYNSIPNVLSLKNLFNEGNIRLYNPTLKIAR</sequence>
<dbReference type="EMBL" id="FMSV02000537">
    <property type="protein sequence ID" value="SEH07619.1"/>
    <property type="molecule type" value="Genomic_DNA"/>
</dbReference>
<evidence type="ECO:0000313" key="2">
    <source>
        <dbReference type="Proteomes" id="UP000236724"/>
    </source>
</evidence>
<accession>A0A1H6FE56</accession>
<organism evidence="1 2">
    <name type="scientific">Candidatus Venteria ishoeyi</name>
    <dbReference type="NCBI Taxonomy" id="1899563"/>
    <lineage>
        <taxon>Bacteria</taxon>
        <taxon>Pseudomonadati</taxon>
        <taxon>Pseudomonadota</taxon>
        <taxon>Gammaproteobacteria</taxon>
        <taxon>Thiotrichales</taxon>
        <taxon>Thiotrichaceae</taxon>
        <taxon>Venteria</taxon>
    </lineage>
</organism>
<dbReference type="RefSeq" id="WP_103921256.1">
    <property type="nucleotide sequence ID" value="NZ_FMSV02000537.1"/>
</dbReference>
<dbReference type="Proteomes" id="UP000236724">
    <property type="component" value="Unassembled WGS sequence"/>
</dbReference>
<evidence type="ECO:0000313" key="1">
    <source>
        <dbReference type="EMBL" id="SEH07619.1"/>
    </source>
</evidence>
<proteinExistence type="predicted"/>
<dbReference type="AlphaFoldDB" id="A0A1H6FE56"/>
<protein>
    <submittedName>
        <fullName evidence="1">Uncharacterized protein</fullName>
    </submittedName>
</protein>
<name>A0A1H6FE56_9GAMM</name>
<keyword evidence="2" id="KW-1185">Reference proteome</keyword>